<dbReference type="SUPFAM" id="SSF55811">
    <property type="entry name" value="Nudix"/>
    <property type="match status" value="1"/>
</dbReference>
<dbReference type="EMBL" id="JACBZH010000001">
    <property type="protein sequence ID" value="NYH90797.1"/>
    <property type="molecule type" value="Genomic_DNA"/>
</dbReference>
<dbReference type="InterPro" id="IPR020084">
    <property type="entry name" value="NUDIX_hydrolase_CS"/>
</dbReference>
<comment type="caution">
    <text evidence="6">The sequence shown here is derived from an EMBL/GenBank/DDBJ whole genome shotgun (WGS) entry which is preliminary data.</text>
</comment>
<evidence type="ECO:0000313" key="7">
    <source>
        <dbReference type="Proteomes" id="UP000579605"/>
    </source>
</evidence>
<organism evidence="6 7">
    <name type="scientific">Actinopolymorpha rutila</name>
    <dbReference type="NCBI Taxonomy" id="446787"/>
    <lineage>
        <taxon>Bacteria</taxon>
        <taxon>Bacillati</taxon>
        <taxon>Actinomycetota</taxon>
        <taxon>Actinomycetes</taxon>
        <taxon>Propionibacteriales</taxon>
        <taxon>Actinopolymorphaceae</taxon>
        <taxon>Actinopolymorpha</taxon>
    </lineage>
</organism>
<evidence type="ECO:0000256" key="3">
    <source>
        <dbReference type="ARBA" id="ARBA00022801"/>
    </source>
</evidence>
<dbReference type="PROSITE" id="PS51462">
    <property type="entry name" value="NUDIX"/>
    <property type="match status" value="1"/>
</dbReference>
<dbReference type="PRINTS" id="PR00502">
    <property type="entry name" value="NUDIXFAMILY"/>
</dbReference>
<dbReference type="GO" id="GO:0016787">
    <property type="term" value="F:hydrolase activity"/>
    <property type="evidence" value="ECO:0007669"/>
    <property type="project" value="UniProtKB-KW"/>
</dbReference>
<dbReference type="Proteomes" id="UP000579605">
    <property type="component" value="Unassembled WGS sequence"/>
</dbReference>
<evidence type="ECO:0000256" key="4">
    <source>
        <dbReference type="RuleBase" id="RU003476"/>
    </source>
</evidence>
<reference evidence="6 7" key="1">
    <citation type="submission" date="2020-07" db="EMBL/GenBank/DDBJ databases">
        <title>Sequencing the genomes of 1000 actinobacteria strains.</title>
        <authorList>
            <person name="Klenk H.-P."/>
        </authorList>
    </citation>
    <scope>NUCLEOTIDE SEQUENCE [LARGE SCALE GENOMIC DNA]</scope>
    <source>
        <strain evidence="6 7">DSM 18448</strain>
    </source>
</reference>
<dbReference type="PROSITE" id="PS00893">
    <property type="entry name" value="NUDIX_BOX"/>
    <property type="match status" value="1"/>
</dbReference>
<proteinExistence type="inferred from homology"/>
<protein>
    <submittedName>
        <fullName evidence="6">8-oxo-dGTP pyrophosphatase MutT (NUDIX family)</fullName>
    </submittedName>
</protein>
<keyword evidence="7" id="KW-1185">Reference proteome</keyword>
<comment type="cofactor">
    <cofactor evidence="1">
        <name>Mg(2+)</name>
        <dbReference type="ChEBI" id="CHEBI:18420"/>
    </cofactor>
</comment>
<dbReference type="PANTHER" id="PTHR43046">
    <property type="entry name" value="GDP-MANNOSE MANNOSYL HYDROLASE"/>
    <property type="match status" value="1"/>
</dbReference>
<dbReference type="AlphaFoldDB" id="A0A852ZCC6"/>
<gene>
    <name evidence="6" type="ORF">F4554_003435</name>
</gene>
<sequence>MDDSERVLLFGMDNPEGPGRQWITPGGRLEPGEAPRDAAVRELAEETGLVVTADELGSPVAYFETSWDAPDGVLYDVRDEFWLLRTTSFTPNTSGMVAGEEDVLTTHRWWPVAELSPTPEDVILPVGLGELTAGLLGNGPPDEPWRLPGA</sequence>
<dbReference type="Gene3D" id="3.90.79.10">
    <property type="entry name" value="Nucleoside Triphosphate Pyrophosphohydrolase"/>
    <property type="match status" value="1"/>
</dbReference>
<dbReference type="RefSeq" id="WP_179788418.1">
    <property type="nucleotide sequence ID" value="NZ_BAAARR010000016.1"/>
</dbReference>
<evidence type="ECO:0000313" key="6">
    <source>
        <dbReference type="EMBL" id="NYH90797.1"/>
    </source>
</evidence>
<evidence type="ECO:0000256" key="2">
    <source>
        <dbReference type="ARBA" id="ARBA00005582"/>
    </source>
</evidence>
<keyword evidence="3 4" id="KW-0378">Hydrolase</keyword>
<name>A0A852ZCC6_9ACTN</name>
<accession>A0A852ZCC6</accession>
<evidence type="ECO:0000256" key="1">
    <source>
        <dbReference type="ARBA" id="ARBA00001946"/>
    </source>
</evidence>
<feature type="domain" description="Nudix hydrolase" evidence="5">
    <location>
        <begin position="1"/>
        <end position="132"/>
    </location>
</feature>
<comment type="similarity">
    <text evidence="2 4">Belongs to the Nudix hydrolase family.</text>
</comment>
<dbReference type="InterPro" id="IPR015797">
    <property type="entry name" value="NUDIX_hydrolase-like_dom_sf"/>
</dbReference>
<dbReference type="InterPro" id="IPR000086">
    <property type="entry name" value="NUDIX_hydrolase_dom"/>
</dbReference>
<dbReference type="InterPro" id="IPR020476">
    <property type="entry name" value="Nudix_hydrolase"/>
</dbReference>
<dbReference type="PANTHER" id="PTHR43046:SF14">
    <property type="entry name" value="MUTT_NUDIX FAMILY PROTEIN"/>
    <property type="match status" value="1"/>
</dbReference>
<evidence type="ECO:0000259" key="5">
    <source>
        <dbReference type="PROSITE" id="PS51462"/>
    </source>
</evidence>
<dbReference type="Pfam" id="PF00293">
    <property type="entry name" value="NUDIX"/>
    <property type="match status" value="1"/>
</dbReference>
<dbReference type="CDD" id="cd04685">
    <property type="entry name" value="NUDIX_Hydrolase"/>
    <property type="match status" value="1"/>
</dbReference>